<dbReference type="Gene3D" id="3.10.450.50">
    <property type="match status" value="1"/>
</dbReference>
<dbReference type="Pfam" id="PF12680">
    <property type="entry name" value="SnoaL_2"/>
    <property type="match status" value="1"/>
</dbReference>
<dbReference type="EMBL" id="CADCVM010000528">
    <property type="protein sequence ID" value="CAA9536851.1"/>
    <property type="molecule type" value="Genomic_DNA"/>
</dbReference>
<dbReference type="SUPFAM" id="SSF54427">
    <property type="entry name" value="NTF2-like"/>
    <property type="match status" value="1"/>
</dbReference>
<reference evidence="2" key="1">
    <citation type="submission" date="2020-02" db="EMBL/GenBank/DDBJ databases">
        <authorList>
            <person name="Meier V. D."/>
        </authorList>
    </citation>
    <scope>NUCLEOTIDE SEQUENCE</scope>
    <source>
        <strain evidence="2">AVDCRST_MAG05</strain>
    </source>
</reference>
<protein>
    <recommendedName>
        <fullName evidence="1">SnoaL-like domain-containing protein</fullName>
    </recommendedName>
</protein>
<dbReference type="InterPro" id="IPR032710">
    <property type="entry name" value="NTF2-like_dom_sf"/>
</dbReference>
<feature type="domain" description="SnoaL-like" evidence="1">
    <location>
        <begin position="9"/>
        <end position="118"/>
    </location>
</feature>
<organism evidence="2">
    <name type="scientific">uncultured Rubrobacteraceae bacterium</name>
    <dbReference type="NCBI Taxonomy" id="349277"/>
    <lineage>
        <taxon>Bacteria</taxon>
        <taxon>Bacillati</taxon>
        <taxon>Actinomycetota</taxon>
        <taxon>Rubrobacteria</taxon>
        <taxon>Rubrobacterales</taxon>
        <taxon>Rubrobacteraceae</taxon>
        <taxon>environmental samples</taxon>
    </lineage>
</organism>
<evidence type="ECO:0000313" key="2">
    <source>
        <dbReference type="EMBL" id="CAA9536851.1"/>
    </source>
</evidence>
<dbReference type="InterPro" id="IPR037401">
    <property type="entry name" value="SnoaL-like"/>
</dbReference>
<name>A0A6J4U297_9ACTN</name>
<proteinExistence type="predicted"/>
<sequence length="140" mass="15702">MSADNVETVRRLFRAVEERDLVGVLGAYDPDIAIHEADSLPYGGDHRGHDGAKRHAYGYLRAWNDLQSPEEKKLDATFADAGDHVVAFFRQRAHAADGEKIDLPVVGVYEVRGGRVVEARMFNFDTVEISKFLARGWRTT</sequence>
<accession>A0A6J4U297</accession>
<gene>
    <name evidence="2" type="ORF">AVDCRST_MAG05-4965</name>
</gene>
<dbReference type="AlphaFoldDB" id="A0A6J4U297"/>
<evidence type="ECO:0000259" key="1">
    <source>
        <dbReference type="Pfam" id="PF12680"/>
    </source>
</evidence>